<accession>A0AAW4XND9</accession>
<name>A0AAW4XND9_RHORH</name>
<evidence type="ECO:0000313" key="5">
    <source>
        <dbReference type="EMBL" id="MCD2114583.1"/>
    </source>
</evidence>
<keyword evidence="2" id="KW-0479">Metal-binding</keyword>
<dbReference type="GO" id="GO:0005737">
    <property type="term" value="C:cytoplasm"/>
    <property type="evidence" value="ECO:0007669"/>
    <property type="project" value="TreeGrafter"/>
</dbReference>
<feature type="domain" description="HpcH/HpaI aldolase/citrate lyase" evidence="4">
    <location>
        <begin position="16"/>
        <end position="232"/>
    </location>
</feature>
<protein>
    <submittedName>
        <fullName evidence="5">Aldolase/citrate lyase family protein</fullName>
    </submittedName>
</protein>
<reference evidence="5" key="1">
    <citation type="submission" date="2021-11" db="EMBL/GenBank/DDBJ databases">
        <title>Development of a sustainable strategy for remediation of hydrocarbon-contaminated territories based on the waste exchange concept.</title>
        <authorList>
            <person name="Elkin A."/>
        </authorList>
    </citation>
    <scope>NUCLEOTIDE SEQUENCE</scope>
    <source>
        <strain evidence="5">IEGM 757</strain>
    </source>
</reference>
<dbReference type="GO" id="GO:0046872">
    <property type="term" value="F:metal ion binding"/>
    <property type="evidence" value="ECO:0007669"/>
    <property type="project" value="UniProtKB-KW"/>
</dbReference>
<dbReference type="InterPro" id="IPR015813">
    <property type="entry name" value="Pyrv/PenolPyrv_kinase-like_dom"/>
</dbReference>
<dbReference type="RefSeq" id="WP_230792536.1">
    <property type="nucleotide sequence ID" value="NZ_JAJNCO010000024.1"/>
</dbReference>
<evidence type="ECO:0000256" key="2">
    <source>
        <dbReference type="ARBA" id="ARBA00022723"/>
    </source>
</evidence>
<dbReference type="SUPFAM" id="SSF51621">
    <property type="entry name" value="Phosphoenolpyruvate/pyruvate domain"/>
    <property type="match status" value="1"/>
</dbReference>
<dbReference type="InterPro" id="IPR050251">
    <property type="entry name" value="HpcH-HpaI_aldolase"/>
</dbReference>
<evidence type="ECO:0000259" key="4">
    <source>
        <dbReference type="Pfam" id="PF03328"/>
    </source>
</evidence>
<dbReference type="PANTHER" id="PTHR30502:SF0">
    <property type="entry name" value="PHOSPHOENOLPYRUVATE CARBOXYLASE FAMILY PROTEIN"/>
    <property type="match status" value="1"/>
</dbReference>
<comment type="caution">
    <text evidence="5">The sequence shown here is derived from an EMBL/GenBank/DDBJ whole genome shotgun (WGS) entry which is preliminary data.</text>
</comment>
<organism evidence="5 6">
    <name type="scientific">Rhodococcus rhodochrous</name>
    <dbReference type="NCBI Taxonomy" id="1829"/>
    <lineage>
        <taxon>Bacteria</taxon>
        <taxon>Bacillati</taxon>
        <taxon>Actinomycetota</taxon>
        <taxon>Actinomycetes</taxon>
        <taxon>Mycobacteriales</taxon>
        <taxon>Nocardiaceae</taxon>
        <taxon>Rhodococcus</taxon>
    </lineage>
</organism>
<dbReference type="PANTHER" id="PTHR30502">
    <property type="entry name" value="2-KETO-3-DEOXY-L-RHAMNONATE ALDOLASE"/>
    <property type="match status" value="1"/>
</dbReference>
<dbReference type="InterPro" id="IPR005000">
    <property type="entry name" value="Aldolase/citrate-lyase_domain"/>
</dbReference>
<keyword evidence="3 5" id="KW-0456">Lyase</keyword>
<dbReference type="Proteomes" id="UP001198630">
    <property type="component" value="Unassembled WGS sequence"/>
</dbReference>
<evidence type="ECO:0000256" key="3">
    <source>
        <dbReference type="ARBA" id="ARBA00023239"/>
    </source>
</evidence>
<dbReference type="GO" id="GO:0016832">
    <property type="term" value="F:aldehyde-lyase activity"/>
    <property type="evidence" value="ECO:0007669"/>
    <property type="project" value="TreeGrafter"/>
</dbReference>
<proteinExistence type="inferred from homology"/>
<dbReference type="AlphaFoldDB" id="A0AAW4XND9"/>
<comment type="similarity">
    <text evidence="1">Belongs to the HpcH/HpaI aldolase family.</text>
</comment>
<evidence type="ECO:0000313" key="6">
    <source>
        <dbReference type="Proteomes" id="UP001198630"/>
    </source>
</evidence>
<gene>
    <name evidence="5" type="ORF">LQ384_26115</name>
</gene>
<dbReference type="Pfam" id="PF03328">
    <property type="entry name" value="HpcH_HpaI"/>
    <property type="match status" value="1"/>
</dbReference>
<sequence>MSTFLERLEVGPVPLGTWVKLPATESVELMALAGFDFVVIDLEHSPMSIETVSRLVATARGRGLSVLVRVPDHSPATIGRCLDLGADGVVVPHVDTVAQARQVGRAARFPPDGDRGVGPTSRAGAWGMSPLGEYLTNQSRIVVIAQIESRTGIENVAAIAAEPTIDALFLGPVDLSVALGLTGEELAAELTRVAAIARSAGIPVGTAIGGEPEQAAELAHEGYHLVMTSNDATILAAGSALLVRRYRAALDVLGLAQNAHHQRNKDDT</sequence>
<evidence type="ECO:0000256" key="1">
    <source>
        <dbReference type="ARBA" id="ARBA00005568"/>
    </source>
</evidence>
<dbReference type="Gene3D" id="3.20.20.60">
    <property type="entry name" value="Phosphoenolpyruvate-binding domains"/>
    <property type="match status" value="1"/>
</dbReference>
<dbReference type="EMBL" id="JAJNCO010000024">
    <property type="protein sequence ID" value="MCD2114583.1"/>
    <property type="molecule type" value="Genomic_DNA"/>
</dbReference>
<dbReference type="InterPro" id="IPR040442">
    <property type="entry name" value="Pyrv_kinase-like_dom_sf"/>
</dbReference>